<evidence type="ECO:0000313" key="1">
    <source>
        <dbReference type="EMBL" id="MCM2677383.1"/>
    </source>
</evidence>
<sequence>MKLSQKRGWIVCTLLICLLSLGLYIESVGAKMNDHVKEEAKEFQNATVHDPSIVKEGDMYYVIGSHIDGAKSSDLINWENYTNGYTTPGNTIYGDLSENLAESFLWAGEDDADSRGGYAVWAPEVIWNEHYVHEDGTEGAYMIYYSVSSTYIRSAIGYAVSKDMEGPFEYVDTVMYSGFYDHDAYDQNSDVNKNWANTNISDLIHEGVMEEPNPEWFTDDGRYNYRLFTNSIDANLFFDESGDLWMTYGSWAGGIFILEVDPATGQPLSW</sequence>
<organism evidence="1 2">
    <name type="scientific">Alkalicoccobacillus plakortidis</name>
    <dbReference type="NCBI Taxonomy" id="444060"/>
    <lineage>
        <taxon>Bacteria</taxon>
        <taxon>Bacillati</taxon>
        <taxon>Bacillota</taxon>
        <taxon>Bacilli</taxon>
        <taxon>Bacillales</taxon>
        <taxon>Bacillaceae</taxon>
        <taxon>Alkalicoccobacillus</taxon>
    </lineage>
</organism>
<accession>A0ABT0XPW3</accession>
<comment type="caution">
    <text evidence="1">The sequence shown here is derived from an EMBL/GenBank/DDBJ whole genome shotgun (WGS) entry which is preliminary data.</text>
</comment>
<gene>
    <name evidence="1" type="ORF">NDM98_19360</name>
</gene>
<dbReference type="RefSeq" id="WP_251611103.1">
    <property type="nucleotide sequence ID" value="NZ_JAMQJY010000003.1"/>
</dbReference>
<protein>
    <recommendedName>
        <fullName evidence="3">Glycosyl hydrolase family 43</fullName>
    </recommendedName>
</protein>
<dbReference type="Proteomes" id="UP001203665">
    <property type="component" value="Unassembled WGS sequence"/>
</dbReference>
<proteinExistence type="predicted"/>
<reference evidence="1" key="1">
    <citation type="submission" date="2022-06" db="EMBL/GenBank/DDBJ databases">
        <title>Alkalicoccobacillus porphyridii sp. nov., isolated from a marine red alga, Porphyridium purpureum and reclassification of Shouchella plakortidis and Shouchella gibsonii as Alkalicoccobacillus plakortidis comb. nov. and Alkalicoccobacillus gibsonii comb. nov.</title>
        <authorList>
            <person name="Kim K.H."/>
            <person name="Lee J.K."/>
            <person name="Han D.M."/>
            <person name="Baek J.H."/>
            <person name="Jeon C.O."/>
        </authorList>
    </citation>
    <scope>NUCLEOTIDE SEQUENCE</scope>
    <source>
        <strain evidence="1">DSM 19153</strain>
    </source>
</reference>
<dbReference type="SUPFAM" id="SSF75005">
    <property type="entry name" value="Arabinanase/levansucrase/invertase"/>
    <property type="match status" value="1"/>
</dbReference>
<dbReference type="Gene3D" id="2.115.10.20">
    <property type="entry name" value="Glycosyl hydrolase domain, family 43"/>
    <property type="match status" value="1"/>
</dbReference>
<name>A0ABT0XPW3_9BACI</name>
<dbReference type="InterPro" id="IPR023296">
    <property type="entry name" value="Glyco_hydro_beta-prop_sf"/>
</dbReference>
<keyword evidence="2" id="KW-1185">Reference proteome</keyword>
<dbReference type="PANTHER" id="PTHR43301:SF3">
    <property type="entry name" value="ARABINAN ENDO-1,5-ALPHA-L-ARABINOSIDASE A-RELATED"/>
    <property type="match status" value="1"/>
</dbReference>
<dbReference type="InterPro" id="IPR050727">
    <property type="entry name" value="GH43_arabinanases"/>
</dbReference>
<dbReference type="EMBL" id="JAMQJY010000003">
    <property type="protein sequence ID" value="MCM2677383.1"/>
    <property type="molecule type" value="Genomic_DNA"/>
</dbReference>
<evidence type="ECO:0008006" key="3">
    <source>
        <dbReference type="Google" id="ProtNLM"/>
    </source>
</evidence>
<evidence type="ECO:0000313" key="2">
    <source>
        <dbReference type="Proteomes" id="UP001203665"/>
    </source>
</evidence>
<dbReference type="PANTHER" id="PTHR43301">
    <property type="entry name" value="ARABINAN ENDO-1,5-ALPHA-L-ARABINOSIDASE"/>
    <property type="match status" value="1"/>
</dbReference>